<accession>A0A0C2MWA8</accession>
<proteinExistence type="predicted"/>
<evidence type="ECO:0000313" key="1">
    <source>
        <dbReference type="EMBL" id="KII65907.1"/>
    </source>
</evidence>
<sequence>MNNSCGIVRNPSSINEQTAQEELRMEQIDVQFDSVLRDKFGSIDKNINDLCLFYKNIIDVQNNLFWQAVVSVKNLNKSKYLSKLTDMHLNSALKVSTAQTLTSDFDGFVSAKRCQIPGTTNYLIT</sequence>
<dbReference type="AlphaFoldDB" id="A0A0C2MWA8"/>
<reference evidence="1 2" key="1">
    <citation type="journal article" date="2014" name="Genome Biol. Evol.">
        <title>The genome of the myxosporean Thelohanellus kitauei shows adaptations to nutrient acquisition within its fish host.</title>
        <authorList>
            <person name="Yang Y."/>
            <person name="Xiong J."/>
            <person name="Zhou Z."/>
            <person name="Huo F."/>
            <person name="Miao W."/>
            <person name="Ran C."/>
            <person name="Liu Y."/>
            <person name="Zhang J."/>
            <person name="Feng J."/>
            <person name="Wang M."/>
            <person name="Wang M."/>
            <person name="Wang L."/>
            <person name="Yao B."/>
        </authorList>
    </citation>
    <scope>NUCLEOTIDE SEQUENCE [LARGE SCALE GENOMIC DNA]</scope>
    <source>
        <strain evidence="1">Wuqing</strain>
    </source>
</reference>
<dbReference type="Proteomes" id="UP000031668">
    <property type="component" value="Unassembled WGS sequence"/>
</dbReference>
<evidence type="ECO:0000313" key="2">
    <source>
        <dbReference type="Proteomes" id="UP000031668"/>
    </source>
</evidence>
<dbReference type="OrthoDB" id="10063846at2759"/>
<name>A0A0C2MWA8_THEKT</name>
<dbReference type="EMBL" id="JWZT01003673">
    <property type="protein sequence ID" value="KII65907.1"/>
    <property type="molecule type" value="Genomic_DNA"/>
</dbReference>
<comment type="caution">
    <text evidence="1">The sequence shown here is derived from an EMBL/GenBank/DDBJ whole genome shotgun (WGS) entry which is preliminary data.</text>
</comment>
<gene>
    <name evidence="1" type="ORF">RF11_03301</name>
</gene>
<organism evidence="1 2">
    <name type="scientific">Thelohanellus kitauei</name>
    <name type="common">Myxosporean</name>
    <dbReference type="NCBI Taxonomy" id="669202"/>
    <lineage>
        <taxon>Eukaryota</taxon>
        <taxon>Metazoa</taxon>
        <taxon>Cnidaria</taxon>
        <taxon>Myxozoa</taxon>
        <taxon>Myxosporea</taxon>
        <taxon>Bivalvulida</taxon>
        <taxon>Platysporina</taxon>
        <taxon>Myxobolidae</taxon>
        <taxon>Thelohanellus</taxon>
    </lineage>
</organism>
<protein>
    <submittedName>
        <fullName evidence="1">Uncharacterized protein</fullName>
    </submittedName>
</protein>
<keyword evidence="2" id="KW-1185">Reference proteome</keyword>